<evidence type="ECO:0000313" key="1">
    <source>
        <dbReference type="EMBL" id="CAI9108847.1"/>
    </source>
</evidence>
<gene>
    <name evidence="1" type="ORF">OLC1_LOCUS16849</name>
</gene>
<dbReference type="Proteomes" id="UP001161247">
    <property type="component" value="Chromosome 6"/>
</dbReference>
<reference evidence="1" key="1">
    <citation type="submission" date="2023-03" db="EMBL/GenBank/DDBJ databases">
        <authorList>
            <person name="Julca I."/>
        </authorList>
    </citation>
    <scope>NUCLEOTIDE SEQUENCE</scope>
</reference>
<evidence type="ECO:0000313" key="2">
    <source>
        <dbReference type="Proteomes" id="UP001161247"/>
    </source>
</evidence>
<name>A0AAV1DPC5_OLDCO</name>
<dbReference type="AlphaFoldDB" id="A0AAV1DPC5"/>
<organism evidence="1 2">
    <name type="scientific">Oldenlandia corymbosa var. corymbosa</name>
    <dbReference type="NCBI Taxonomy" id="529605"/>
    <lineage>
        <taxon>Eukaryota</taxon>
        <taxon>Viridiplantae</taxon>
        <taxon>Streptophyta</taxon>
        <taxon>Embryophyta</taxon>
        <taxon>Tracheophyta</taxon>
        <taxon>Spermatophyta</taxon>
        <taxon>Magnoliopsida</taxon>
        <taxon>eudicotyledons</taxon>
        <taxon>Gunneridae</taxon>
        <taxon>Pentapetalae</taxon>
        <taxon>asterids</taxon>
        <taxon>lamiids</taxon>
        <taxon>Gentianales</taxon>
        <taxon>Rubiaceae</taxon>
        <taxon>Rubioideae</taxon>
        <taxon>Spermacoceae</taxon>
        <taxon>Hedyotis-Oldenlandia complex</taxon>
        <taxon>Oldenlandia</taxon>
    </lineage>
</organism>
<proteinExistence type="predicted"/>
<accession>A0AAV1DPC5</accession>
<dbReference type="EMBL" id="OX459123">
    <property type="protein sequence ID" value="CAI9108847.1"/>
    <property type="molecule type" value="Genomic_DNA"/>
</dbReference>
<sequence>MHGESIPHFFLTCLAVKAIWREWWSKRSFSTTLRSIIKVIPIVLLCEFWKNYYNIVGPVFSSRA</sequence>
<keyword evidence="2" id="KW-1185">Reference proteome</keyword>
<protein>
    <submittedName>
        <fullName evidence="1">OLC1v1008546C1</fullName>
    </submittedName>
</protein>